<dbReference type="PANTHER" id="PTHR38601">
    <property type="entry name" value="HYDROGENASE-4 COMPONENT E"/>
    <property type="match status" value="1"/>
</dbReference>
<evidence type="ECO:0000256" key="6">
    <source>
        <dbReference type="SAM" id="Phobius"/>
    </source>
</evidence>
<proteinExistence type="predicted"/>
<evidence type="ECO:0000313" key="7">
    <source>
        <dbReference type="EMBL" id="OAI12209.1"/>
    </source>
</evidence>
<feature type="transmembrane region" description="Helical" evidence="6">
    <location>
        <begin position="36"/>
        <end position="56"/>
    </location>
</feature>
<dbReference type="STRING" id="980561.A1359_13845"/>
<protein>
    <submittedName>
        <fullName evidence="7">Formate hydrogenlyase</fullName>
    </submittedName>
</protein>
<accession>A0A177N4R8</accession>
<name>A0A177N4R8_9GAMM</name>
<feature type="transmembrane region" description="Helical" evidence="6">
    <location>
        <begin position="154"/>
        <end position="175"/>
    </location>
</feature>
<evidence type="ECO:0000256" key="4">
    <source>
        <dbReference type="ARBA" id="ARBA00022989"/>
    </source>
</evidence>
<feature type="transmembrane region" description="Helical" evidence="6">
    <location>
        <begin position="181"/>
        <end position="203"/>
    </location>
</feature>
<feature type="transmembrane region" description="Helical" evidence="6">
    <location>
        <begin position="62"/>
        <end position="82"/>
    </location>
</feature>
<feature type="transmembrane region" description="Helical" evidence="6">
    <location>
        <begin position="129"/>
        <end position="147"/>
    </location>
</feature>
<evidence type="ECO:0000256" key="3">
    <source>
        <dbReference type="ARBA" id="ARBA00022692"/>
    </source>
</evidence>
<keyword evidence="8" id="KW-1185">Reference proteome</keyword>
<keyword evidence="4 6" id="KW-1133">Transmembrane helix</keyword>
<evidence type="ECO:0000256" key="1">
    <source>
        <dbReference type="ARBA" id="ARBA00004651"/>
    </source>
</evidence>
<dbReference type="InterPro" id="IPR038730">
    <property type="entry name" value="HyfE-like"/>
</dbReference>
<dbReference type="RefSeq" id="WP_066985343.1">
    <property type="nucleotide sequence ID" value="NZ_LUUI01000130.1"/>
</dbReference>
<keyword evidence="7" id="KW-0456">Lyase</keyword>
<dbReference type="GO" id="GO:0005886">
    <property type="term" value="C:plasma membrane"/>
    <property type="evidence" value="ECO:0007669"/>
    <property type="project" value="UniProtKB-SubCell"/>
</dbReference>
<dbReference type="Proteomes" id="UP000078476">
    <property type="component" value="Unassembled WGS sequence"/>
</dbReference>
<dbReference type="AlphaFoldDB" id="A0A177N4R8"/>
<evidence type="ECO:0000256" key="5">
    <source>
        <dbReference type="ARBA" id="ARBA00023136"/>
    </source>
</evidence>
<reference evidence="7 8" key="1">
    <citation type="submission" date="2016-03" db="EMBL/GenBank/DDBJ databases">
        <authorList>
            <person name="Ploux O."/>
        </authorList>
    </citation>
    <scope>NUCLEOTIDE SEQUENCE [LARGE SCALE GENOMIC DNA]</scope>
    <source>
        <strain evidence="7 8">R-45370</strain>
    </source>
</reference>
<dbReference type="OrthoDB" id="5298295at2"/>
<evidence type="ECO:0000256" key="2">
    <source>
        <dbReference type="ARBA" id="ARBA00022475"/>
    </source>
</evidence>
<comment type="subcellular location">
    <subcellularLocation>
        <location evidence="1">Cell membrane</location>
        <topology evidence="1">Multi-pass membrane protein</topology>
    </subcellularLocation>
</comment>
<dbReference type="PANTHER" id="PTHR38601:SF1">
    <property type="entry name" value="HYDROGENASE-4 COMPONENT E"/>
    <property type="match status" value="1"/>
</dbReference>
<dbReference type="EMBL" id="LUUI01000130">
    <property type="protein sequence ID" value="OAI12209.1"/>
    <property type="molecule type" value="Genomic_DNA"/>
</dbReference>
<dbReference type="GO" id="GO:0016829">
    <property type="term" value="F:lyase activity"/>
    <property type="evidence" value="ECO:0007669"/>
    <property type="project" value="UniProtKB-KW"/>
</dbReference>
<feature type="transmembrane region" description="Helical" evidence="6">
    <location>
        <begin position="103"/>
        <end position="123"/>
    </location>
</feature>
<sequence length="225" mass="24853">MNIEQQDFYTQAILSMAALVGLTSFLMLGQGRLLRLIFVFALQGLLLTMTTALAAYSLDSPHLFISALLTLVLKVIFIPWMLRRQVLLMNMHRDIEALKNNTAVMLGGASLMVFSYYVLHPIVQTSSAIMLNALAVSLSVVLLGMLLMISHRQAVAHVVGFMSIENGLFFAAIVATKGMPMVVELGVAFDVLVAAVLFGIFFFHIRTSIDSLDVDRMNRLNEVDQ</sequence>
<feature type="transmembrane region" description="Helical" evidence="6">
    <location>
        <begin position="12"/>
        <end position="29"/>
    </location>
</feature>
<keyword evidence="3 6" id="KW-0812">Transmembrane</keyword>
<keyword evidence="2" id="KW-1003">Cell membrane</keyword>
<gene>
    <name evidence="7" type="ORF">A1359_13845</name>
</gene>
<evidence type="ECO:0000313" key="8">
    <source>
        <dbReference type="Proteomes" id="UP000078476"/>
    </source>
</evidence>
<comment type="caution">
    <text evidence="7">The sequence shown here is derived from an EMBL/GenBank/DDBJ whole genome shotgun (WGS) entry which is preliminary data.</text>
</comment>
<organism evidence="7 8">
    <name type="scientific">Methylomonas lenta</name>
    <dbReference type="NCBI Taxonomy" id="980561"/>
    <lineage>
        <taxon>Bacteria</taxon>
        <taxon>Pseudomonadati</taxon>
        <taxon>Pseudomonadota</taxon>
        <taxon>Gammaproteobacteria</taxon>
        <taxon>Methylococcales</taxon>
        <taxon>Methylococcaceae</taxon>
        <taxon>Methylomonas</taxon>
    </lineage>
</organism>
<keyword evidence="5 6" id="KW-0472">Membrane</keyword>